<dbReference type="InterPro" id="IPR013977">
    <property type="entry name" value="GcvT_C"/>
</dbReference>
<dbReference type="Pfam" id="PF08669">
    <property type="entry name" value="GCV_T_C"/>
    <property type="match status" value="1"/>
</dbReference>
<accession>A0A0A8K2Q4</accession>
<evidence type="ECO:0000259" key="4">
    <source>
        <dbReference type="Pfam" id="PF01571"/>
    </source>
</evidence>
<gene>
    <name evidence="7" type="ORF">GL4_0807</name>
</gene>
<dbReference type="PANTHER" id="PTHR43757:SF2">
    <property type="entry name" value="AMINOMETHYLTRANSFERASE, MITOCHONDRIAL"/>
    <property type="match status" value="1"/>
</dbReference>
<evidence type="ECO:0000256" key="3">
    <source>
        <dbReference type="SAM" id="MobiDB-lite"/>
    </source>
</evidence>
<name>A0A0A8K2Q4_9HYPH</name>
<dbReference type="InterPro" id="IPR041117">
    <property type="entry name" value="SoxA_A3"/>
</dbReference>
<dbReference type="GO" id="GO:0046653">
    <property type="term" value="P:tetrahydrofolate metabolic process"/>
    <property type="evidence" value="ECO:0007669"/>
    <property type="project" value="InterPro"/>
</dbReference>
<dbReference type="InterPro" id="IPR041854">
    <property type="entry name" value="BFD-like_2Fe2S-bd_dom_sf"/>
</dbReference>
<dbReference type="HOGENOM" id="CLU_011963_0_0_5"/>
<dbReference type="PIRSF" id="PIRSF037980">
    <property type="entry name" value="SoxA"/>
    <property type="match status" value="1"/>
</dbReference>
<dbReference type="Gene3D" id="3.50.50.60">
    <property type="entry name" value="FAD/NAD(P)-binding domain"/>
    <property type="match status" value="1"/>
</dbReference>
<dbReference type="EMBL" id="AP014648">
    <property type="protein sequence ID" value="BAQ16269.1"/>
    <property type="molecule type" value="Genomic_DNA"/>
</dbReference>
<evidence type="ECO:0000256" key="1">
    <source>
        <dbReference type="ARBA" id="ARBA00008609"/>
    </source>
</evidence>
<protein>
    <submittedName>
        <fullName evidence="7">Sarcosine oxidase alpha subunit</fullName>
        <ecNumber evidence="7">1.5.3.1</ecNumber>
    </submittedName>
</protein>
<reference evidence="7 8" key="1">
    <citation type="submission" date="2014-09" db="EMBL/GenBank/DDBJ databases">
        <title>Genome sequencing of Methyloceanibacter caenitepidi Gela4.</title>
        <authorList>
            <person name="Takeuchi M."/>
            <person name="Susumu S."/>
            <person name="Kamagata Y."/>
            <person name="Oshima K."/>
            <person name="Hattori M."/>
            <person name="Iwasaki W."/>
        </authorList>
    </citation>
    <scope>NUCLEOTIDE SEQUENCE [LARGE SCALE GENOMIC DNA]</scope>
    <source>
        <strain evidence="7 8">Gela4</strain>
    </source>
</reference>
<dbReference type="Gene3D" id="3.10.20.440">
    <property type="entry name" value="2Fe-2S iron-sulphur cluster binding domain, sarcosine oxidase, alpha subunit, N-terminal domain"/>
    <property type="match status" value="1"/>
</dbReference>
<keyword evidence="8" id="KW-1185">Reference proteome</keyword>
<dbReference type="RefSeq" id="WP_045364784.1">
    <property type="nucleotide sequence ID" value="NZ_AP014648.1"/>
</dbReference>
<dbReference type="Pfam" id="PF01571">
    <property type="entry name" value="GCV_T"/>
    <property type="match status" value="1"/>
</dbReference>
<evidence type="ECO:0000313" key="8">
    <source>
        <dbReference type="Proteomes" id="UP000031643"/>
    </source>
</evidence>
<dbReference type="Pfam" id="PF13510">
    <property type="entry name" value="Fer2_4"/>
    <property type="match status" value="1"/>
</dbReference>
<dbReference type="InterPro" id="IPR006222">
    <property type="entry name" value="GCVT_N"/>
</dbReference>
<feature type="compositionally biased region" description="Low complexity" evidence="3">
    <location>
        <begin position="473"/>
        <end position="482"/>
    </location>
</feature>
<dbReference type="PANTHER" id="PTHR43757">
    <property type="entry name" value="AMINOMETHYLTRANSFERASE"/>
    <property type="match status" value="1"/>
</dbReference>
<dbReference type="NCBIfam" id="TIGR01372">
    <property type="entry name" value="soxA"/>
    <property type="match status" value="1"/>
</dbReference>
<sequence>MGQINRLSGKGLVDQGKTVSFRFDGQEFQGHPGDTLASALLANGIRLVGRSFKYHRPRGILTAGSEEPNALVELRTGARREPNTRATTIELYDGLDATSQNRWPSLKYDLLSVNQLASPIFGAGFYYKTFMWPASFWEKLYEPMIRRAAGLGYPSKEPDPDTYEKTNAFCDVLVIGAGAAGLSAALAAARAGARVILCDEDFALGGRLLAERGEIDGQSTQDWAQSAVAELESLPNCRILPRTTLFGVYDGGIYAAVERVGDHLPEPEPHSPRQRLWRIVAKQSVLCAGAFERPIVFGDNDRPGVMLAGAVRAYVNRFGVTPGRNAVIFADNHDALRTATDLADAGIAVRAIVDPRPQRSAAAEQVASAAGAIYVNGIIDGVSGAHGIKSVRIKDAQGAVTVVPCDLLAVSGGWNPALNLTTHLGGKPAWDEALSCLVPGKLPPGMRVAGAAAGQFSLQACLASGEAAGAGSAEECGFSPSAPSRPAPAPNAGPATPVWHVESRSGKAFVDFQNDVAASDVKLAAREGFRVPDHVKRYTTLGMATDQGKTSNLNGAAVLAEATGRHLGAVGSTTFRPPFTPVAIGALAGHHRGKDFRPTRLPPSHAWAEEQGAVFVEVGAWMRALMFPKAGETAQQTVDREVANTRTNVGVCDVSTLGKIDVQGSDAGTFLDLVYINGFSKLAVGKARYGLMLREDGFAMDDGTTARLAEDHFYMTTTTANAVKVSQHLEFCQQVLWPELDVQTVSQTEQWAQYAVAGPNARKVIEALLDAGQDISNEAFPYMACGTFTVCGGTPARLFRLSFSGELAYEIGVPARFGDGLIRAIMDAGAEHGIAPYGTDALGVMRIEKGHAAGPELNGQTTAHDLGLGKMMSKKKDFIGRFMGEREALNEPARAAMVGLKPLDPKMRINAGAHLVPKDAAAVAANDQGYVTSQAYSPELKSFIGLAMLADGPTRYGEVVKVCDPLRNYETLAEVCSPHFVDPEGGRLRV</sequence>
<dbReference type="SUPFAM" id="SSF101790">
    <property type="entry name" value="Aminomethyltransferase beta-barrel domain"/>
    <property type="match status" value="1"/>
</dbReference>
<dbReference type="GO" id="GO:0008115">
    <property type="term" value="F:sarcosine oxidase activity"/>
    <property type="evidence" value="ECO:0007669"/>
    <property type="project" value="UniProtKB-EC"/>
</dbReference>
<dbReference type="Gene3D" id="1.10.10.1100">
    <property type="entry name" value="BFD-like [2Fe-2S]-binding domain"/>
    <property type="match status" value="1"/>
</dbReference>
<evidence type="ECO:0000259" key="5">
    <source>
        <dbReference type="Pfam" id="PF08669"/>
    </source>
</evidence>
<feature type="domain" description="SoxA A3" evidence="6">
    <location>
        <begin position="506"/>
        <end position="589"/>
    </location>
</feature>
<feature type="domain" description="GCVT N-terminal" evidence="4">
    <location>
        <begin position="605"/>
        <end position="876"/>
    </location>
</feature>
<dbReference type="Pfam" id="PF17806">
    <property type="entry name" value="SO_alpha_A3"/>
    <property type="match status" value="1"/>
</dbReference>
<dbReference type="SUPFAM" id="SSF103025">
    <property type="entry name" value="Folate-binding domain"/>
    <property type="match status" value="1"/>
</dbReference>
<feature type="region of interest" description="Disordered" evidence="3">
    <location>
        <begin position="473"/>
        <end position="499"/>
    </location>
</feature>
<dbReference type="InterPro" id="IPR042204">
    <property type="entry name" value="2Fe-2S-bd_N"/>
</dbReference>
<dbReference type="InterPro" id="IPR036188">
    <property type="entry name" value="FAD/NAD-bd_sf"/>
</dbReference>
<dbReference type="Proteomes" id="UP000031643">
    <property type="component" value="Chromosome"/>
</dbReference>
<dbReference type="SUPFAM" id="SSF51905">
    <property type="entry name" value="FAD/NAD(P)-binding domain"/>
    <property type="match status" value="1"/>
</dbReference>
<dbReference type="EC" id="1.5.3.1" evidence="7"/>
<dbReference type="InterPro" id="IPR027266">
    <property type="entry name" value="TrmE/GcvT-like"/>
</dbReference>
<evidence type="ECO:0000256" key="2">
    <source>
        <dbReference type="ARBA" id="ARBA00023002"/>
    </source>
</evidence>
<dbReference type="AlphaFoldDB" id="A0A0A8K2Q4"/>
<keyword evidence="2 7" id="KW-0560">Oxidoreductase</keyword>
<comment type="similarity">
    <text evidence="1">Belongs to the GcvT family.</text>
</comment>
<dbReference type="InterPro" id="IPR029043">
    <property type="entry name" value="GcvT/YgfZ_C"/>
</dbReference>
<proteinExistence type="inferred from homology"/>
<dbReference type="Pfam" id="PF12831">
    <property type="entry name" value="FAD_oxidored"/>
    <property type="match status" value="1"/>
</dbReference>
<dbReference type="KEGG" id="mcg:GL4_0807"/>
<dbReference type="InterPro" id="IPR028896">
    <property type="entry name" value="GcvT/YgfZ/DmdA"/>
</dbReference>
<dbReference type="PRINTS" id="PR00469">
    <property type="entry name" value="PNDRDTASEII"/>
</dbReference>
<feature type="domain" description="Aminomethyltransferase C-terminal" evidence="5">
    <location>
        <begin position="897"/>
        <end position="982"/>
    </location>
</feature>
<organism evidence="7 8">
    <name type="scientific">Methyloceanibacter caenitepidi</name>
    <dbReference type="NCBI Taxonomy" id="1384459"/>
    <lineage>
        <taxon>Bacteria</taxon>
        <taxon>Pseudomonadati</taxon>
        <taxon>Pseudomonadota</taxon>
        <taxon>Alphaproteobacteria</taxon>
        <taxon>Hyphomicrobiales</taxon>
        <taxon>Hyphomicrobiaceae</taxon>
        <taxon>Methyloceanibacter</taxon>
    </lineage>
</organism>
<dbReference type="OrthoDB" id="5287468at2"/>
<evidence type="ECO:0000313" key="7">
    <source>
        <dbReference type="EMBL" id="BAQ16269.1"/>
    </source>
</evidence>
<evidence type="ECO:0000259" key="6">
    <source>
        <dbReference type="Pfam" id="PF17806"/>
    </source>
</evidence>
<dbReference type="Gene3D" id="3.30.1360.120">
    <property type="entry name" value="Probable tRNA modification gtpase trme, domain 1"/>
    <property type="match status" value="1"/>
</dbReference>
<dbReference type="InterPro" id="IPR006277">
    <property type="entry name" value="Sarcosine_oxidase_asu"/>
</dbReference>
<dbReference type="STRING" id="1384459.GL4_0807"/>